<sequence>MLVNPFAVPGLKRPDDPLNPVREKEHTHYYVDVDNTAEAFDIFKAELSDPTSLVTDGRLVIVAGPEQCGKSALVNRCAHWVRERLMEVHHAAAVIDLTRVVELTETQAERRRSVCRTLINRLWQTGAVTDQQLLDFRAEPDDAYPYLAGAVQERFVAIVLLPPSGELARELVQYARDAQAKILFFGESSYTSYVETAWPELERAGTAPPIYLTVGSLTKRDAGRFADDRLRRSPHGPKLPPVKPDTLDLVTEKRPMSIGELQTLLYGLYEELRREPGLTDEVTYQYISEFYLRKAKLLGNRF</sequence>
<dbReference type="Proteomes" id="UP001597260">
    <property type="component" value="Unassembled WGS sequence"/>
</dbReference>
<evidence type="ECO:0008006" key="3">
    <source>
        <dbReference type="Google" id="ProtNLM"/>
    </source>
</evidence>
<accession>A0ABW3YAY8</accession>
<comment type="caution">
    <text evidence="1">The sequence shown here is derived from an EMBL/GenBank/DDBJ whole genome shotgun (WGS) entry which is preliminary data.</text>
</comment>
<dbReference type="EMBL" id="JBHTMP010000013">
    <property type="protein sequence ID" value="MFD1321588.1"/>
    <property type="molecule type" value="Genomic_DNA"/>
</dbReference>
<reference evidence="2" key="1">
    <citation type="journal article" date="2019" name="Int. J. Syst. Evol. Microbiol.">
        <title>The Global Catalogue of Microorganisms (GCM) 10K type strain sequencing project: providing services to taxonomists for standard genome sequencing and annotation.</title>
        <authorList>
            <consortium name="The Broad Institute Genomics Platform"/>
            <consortium name="The Broad Institute Genome Sequencing Center for Infectious Disease"/>
            <person name="Wu L."/>
            <person name="Ma J."/>
        </authorList>
    </citation>
    <scope>NUCLEOTIDE SEQUENCE [LARGE SCALE GENOMIC DNA]</scope>
    <source>
        <strain evidence="2">JCM 31037</strain>
    </source>
</reference>
<proteinExistence type="predicted"/>
<dbReference type="RefSeq" id="WP_377569758.1">
    <property type="nucleotide sequence ID" value="NZ_JBHTMP010000013.1"/>
</dbReference>
<name>A0ABW3YAY8_9ACTN</name>
<gene>
    <name evidence="1" type="ORF">ACFQ4H_10865</name>
</gene>
<evidence type="ECO:0000313" key="1">
    <source>
        <dbReference type="EMBL" id="MFD1321588.1"/>
    </source>
</evidence>
<protein>
    <recommendedName>
        <fullName evidence="3">AAA domain-containing protein</fullName>
    </recommendedName>
</protein>
<keyword evidence="2" id="KW-1185">Reference proteome</keyword>
<organism evidence="1 2">
    <name type="scientific">Micromonospora sonneratiae</name>
    <dbReference type="NCBI Taxonomy" id="1184706"/>
    <lineage>
        <taxon>Bacteria</taxon>
        <taxon>Bacillati</taxon>
        <taxon>Actinomycetota</taxon>
        <taxon>Actinomycetes</taxon>
        <taxon>Micromonosporales</taxon>
        <taxon>Micromonosporaceae</taxon>
        <taxon>Micromonospora</taxon>
    </lineage>
</organism>
<evidence type="ECO:0000313" key="2">
    <source>
        <dbReference type="Proteomes" id="UP001597260"/>
    </source>
</evidence>